<dbReference type="AlphaFoldDB" id="A0AAN3D829"/>
<proteinExistence type="predicted"/>
<evidence type="ECO:0000256" key="1">
    <source>
        <dbReference type="SAM" id="MobiDB-lite"/>
    </source>
</evidence>
<reference evidence="2 3" key="1">
    <citation type="submission" date="2007-03" db="EMBL/GenBank/DDBJ databases">
        <authorList>
            <person name="Fulton L."/>
            <person name="Clifton S."/>
            <person name="Fulton B."/>
            <person name="Xu J."/>
            <person name="Minx P."/>
            <person name="Pepin K.H."/>
            <person name="Johnson M."/>
            <person name="Thiruvilangam P."/>
            <person name="Bhonagiri V."/>
            <person name="Nash W.E."/>
            <person name="Mardis E.R."/>
            <person name="Wilson R.K."/>
        </authorList>
    </citation>
    <scope>NUCLEOTIDE SEQUENCE [LARGE SCALE GENOMIC DNA]</scope>
    <source>
        <strain evidence="3">ATCC 8483 / DSM 1896 / JCM 5824 / BCRC 10623 / CCUG 4943 / NCTC 11153</strain>
    </source>
</reference>
<organism evidence="2 3">
    <name type="scientific">Bacteroides ovatus (strain ATCC 8483 / DSM 1896 / JCM 5824 / BCRC 10623 / CCUG 4943 / NCTC 11153)</name>
    <dbReference type="NCBI Taxonomy" id="411476"/>
    <lineage>
        <taxon>Bacteria</taxon>
        <taxon>Pseudomonadati</taxon>
        <taxon>Bacteroidota</taxon>
        <taxon>Bacteroidia</taxon>
        <taxon>Bacteroidales</taxon>
        <taxon>Bacteroidaceae</taxon>
        <taxon>Bacteroides</taxon>
    </lineage>
</organism>
<comment type="caution">
    <text evidence="2">The sequence shown here is derived from an EMBL/GenBank/DDBJ whole genome shotgun (WGS) entry which is preliminary data.</text>
</comment>
<feature type="region of interest" description="Disordered" evidence="1">
    <location>
        <begin position="230"/>
        <end position="271"/>
    </location>
</feature>
<accession>A0AAN3D829</accession>
<gene>
    <name evidence="2" type="ORF">BACOVA_02290</name>
</gene>
<dbReference type="Proteomes" id="UP000005475">
    <property type="component" value="Unassembled WGS sequence"/>
</dbReference>
<name>A0AAN3D829_BACO1</name>
<evidence type="ECO:0000313" key="2">
    <source>
        <dbReference type="EMBL" id="EDO11796.1"/>
    </source>
</evidence>
<dbReference type="EMBL" id="AAXF02000048">
    <property type="protein sequence ID" value="EDO11796.1"/>
    <property type="molecule type" value="Genomic_DNA"/>
</dbReference>
<protein>
    <recommendedName>
        <fullName evidence="4">Mobilization protein</fullName>
    </recommendedName>
</protein>
<reference evidence="3" key="2">
    <citation type="submission" date="2007-04" db="EMBL/GenBank/DDBJ databases">
        <title>Draft genome sequence of Bacteroides ovatus (ATCC 8483).</title>
        <authorList>
            <person name="Sudarsanam P."/>
            <person name="Ley R."/>
            <person name="Guruge J."/>
            <person name="Turnbaugh P.J."/>
            <person name="Mahowald M."/>
            <person name="Liep D."/>
            <person name="Gordon J."/>
        </authorList>
    </citation>
    <scope>NUCLEOTIDE SEQUENCE [LARGE SCALE GENOMIC DNA]</scope>
    <source>
        <strain evidence="3">ATCC 8483 / DSM 1896 / JCM 5824 / BCRC 10623 / CCUG 4943 / NCTC 11153</strain>
    </source>
</reference>
<evidence type="ECO:0000313" key="3">
    <source>
        <dbReference type="Proteomes" id="UP000005475"/>
    </source>
</evidence>
<evidence type="ECO:0008006" key="4">
    <source>
        <dbReference type="Google" id="ProtNLM"/>
    </source>
</evidence>
<sequence>MPMAQKTSINIKPCNIGSSEAHNRRTAEYLAHIGKEKFYVRTDLMAANETWVAPDFGGTSLSERYNQIAAMVKEKTGRAMQTKDRERVNKKTGKVTVVRGSTPLKEGVVVIKDDTTLEQLQHFCEVCKERWGITALQIFIHRDEGHYGTPGDTATWKPNLHAHIVWDWMNHDTGKSCKLDEKAMSDMQTLLAECLDMERGSSKEQTGKEHLERADFIIARQKQEAEQVKAEKEAAEADRDAAIRETDNAKSEHEKLQIGNEEKQRRSAELDSEIAKKEERAREVDRENTDSIKSGIANLFGKGKYAAIEQENEKLKAENEHIKESFPDAVRKEVAKRTKALTEAKRAVELERDSAMAIADTYESERDTALRQLREQKTGEQHRISMAVSRATAEKDKTIERLQGELKSSRDILNIIADILYKASEVFRRAIEAIIHFATERHKSIFSPSEAADIKSVMQSYGETTEQQKAVGAWLCDYAEHRQPFDKIKHRHTLNEVGDVAEGRYDWRIDKGRGGISL</sequence>